<dbReference type="AlphaFoldDB" id="A0A5J4V9X0"/>
<accession>A0A5J4V9X0</accession>
<protein>
    <submittedName>
        <fullName evidence="1">Uncharacterized protein</fullName>
    </submittedName>
</protein>
<sequence>MNLGARSRSSQFEDPQFHNLFENFQSNFNLNEYNDDLNNDSSQSQQRFFYDLDDNQMQLDDQHNINGDVFGKVEQFLVNEGRLKFNGEINKESLKAKGSIKNIELLIPIYDPCASK</sequence>
<reference evidence="1 2" key="1">
    <citation type="submission" date="2019-03" db="EMBL/GenBank/DDBJ databases">
        <title>Single cell metagenomics reveals metabolic interactions within the superorganism composed of flagellate Streblomastix strix and complex community of Bacteroidetes bacteria on its surface.</title>
        <authorList>
            <person name="Treitli S.C."/>
            <person name="Kolisko M."/>
            <person name="Husnik F."/>
            <person name="Keeling P."/>
            <person name="Hampl V."/>
        </authorList>
    </citation>
    <scope>NUCLEOTIDE SEQUENCE [LARGE SCALE GENOMIC DNA]</scope>
    <source>
        <strain evidence="1">ST1C</strain>
    </source>
</reference>
<gene>
    <name evidence="1" type="ORF">EZS28_025104</name>
</gene>
<evidence type="ECO:0000313" key="1">
    <source>
        <dbReference type="EMBL" id="KAA6379368.1"/>
    </source>
</evidence>
<comment type="caution">
    <text evidence="1">The sequence shown here is derived from an EMBL/GenBank/DDBJ whole genome shotgun (WGS) entry which is preliminary data.</text>
</comment>
<organism evidence="1 2">
    <name type="scientific">Streblomastix strix</name>
    <dbReference type="NCBI Taxonomy" id="222440"/>
    <lineage>
        <taxon>Eukaryota</taxon>
        <taxon>Metamonada</taxon>
        <taxon>Preaxostyla</taxon>
        <taxon>Oxymonadida</taxon>
        <taxon>Streblomastigidae</taxon>
        <taxon>Streblomastix</taxon>
    </lineage>
</organism>
<proteinExistence type="predicted"/>
<evidence type="ECO:0000313" key="2">
    <source>
        <dbReference type="Proteomes" id="UP000324800"/>
    </source>
</evidence>
<dbReference type="Proteomes" id="UP000324800">
    <property type="component" value="Unassembled WGS sequence"/>
</dbReference>
<name>A0A5J4V9X0_9EUKA</name>
<dbReference type="EMBL" id="SNRW01008541">
    <property type="protein sequence ID" value="KAA6379368.1"/>
    <property type="molecule type" value="Genomic_DNA"/>
</dbReference>